<name>A0A932HX45_UNCTE</name>
<feature type="binding site" evidence="12 15">
    <location>
        <position position="203"/>
    </location>
    <ligand>
        <name>pyruvate</name>
        <dbReference type="ChEBI" id="CHEBI:15361"/>
    </ligand>
</feature>
<keyword evidence="10 12" id="KW-0704">Schiff base</keyword>
<comment type="caution">
    <text evidence="12">Was originally thought to be a dihydrodipicolinate synthase (DHDPS), catalyzing the condensation of (S)-aspartate-beta-semialdehyde [(S)-ASA] and pyruvate to dihydrodipicolinate (DHDP). However, it was shown in E.coli that the product of the enzymatic reaction is not dihydrodipicolinate but in fact (4S)-4-hydroxy-2,3,4,5-tetrahydro-(2S)-dipicolinic acid (HTPA), and that the consecutive dehydration reaction leading to DHDP is not spontaneous but catalyzed by DapB.</text>
</comment>
<accession>A0A932HX45</accession>
<dbReference type="SUPFAM" id="SSF51569">
    <property type="entry name" value="Aldolase"/>
    <property type="match status" value="1"/>
</dbReference>
<dbReference type="InterPro" id="IPR020625">
    <property type="entry name" value="Schiff_base-form_aldolases_AS"/>
</dbReference>
<keyword evidence="9 12" id="KW-0456">Lyase</keyword>
<feature type="site" description="Part of a proton relay during catalysis" evidence="12 16">
    <location>
        <position position="107"/>
    </location>
</feature>
<organism evidence="17 18">
    <name type="scientific">Tectimicrobiota bacterium</name>
    <dbReference type="NCBI Taxonomy" id="2528274"/>
    <lineage>
        <taxon>Bacteria</taxon>
        <taxon>Pseudomonadati</taxon>
        <taxon>Nitrospinota/Tectimicrobiota group</taxon>
        <taxon>Candidatus Tectimicrobiota</taxon>
    </lineage>
</organism>
<dbReference type="Gene3D" id="3.20.20.70">
    <property type="entry name" value="Aldolase class I"/>
    <property type="match status" value="1"/>
</dbReference>
<dbReference type="GO" id="GO:0019877">
    <property type="term" value="P:diaminopimelate biosynthetic process"/>
    <property type="evidence" value="ECO:0007669"/>
    <property type="project" value="UniProtKB-UniRule"/>
</dbReference>
<dbReference type="InterPro" id="IPR002220">
    <property type="entry name" value="DapA-like"/>
</dbReference>
<feature type="binding site" evidence="12 15">
    <location>
        <position position="45"/>
    </location>
    <ligand>
        <name>pyruvate</name>
        <dbReference type="ChEBI" id="CHEBI:15361"/>
    </ligand>
</feature>
<reference evidence="17" key="1">
    <citation type="submission" date="2020-07" db="EMBL/GenBank/DDBJ databases">
        <title>Huge and variable diversity of episymbiotic CPR bacteria and DPANN archaea in groundwater ecosystems.</title>
        <authorList>
            <person name="He C.Y."/>
            <person name="Keren R."/>
            <person name="Whittaker M."/>
            <person name="Farag I.F."/>
            <person name="Doudna J."/>
            <person name="Cate J.H.D."/>
            <person name="Banfield J.F."/>
        </authorList>
    </citation>
    <scope>NUCLEOTIDE SEQUENCE</scope>
    <source>
        <strain evidence="17">NC_groundwater_763_Ag_S-0.2um_68_21</strain>
    </source>
</reference>
<evidence type="ECO:0000256" key="5">
    <source>
        <dbReference type="ARBA" id="ARBA00022490"/>
    </source>
</evidence>
<feature type="site" description="L-lysine inhibitor binding; via carbonyl oxygen" evidence="16">
    <location>
        <position position="49"/>
    </location>
</feature>
<evidence type="ECO:0000256" key="10">
    <source>
        <dbReference type="ARBA" id="ARBA00023270"/>
    </source>
</evidence>
<comment type="similarity">
    <text evidence="3 12 13">Belongs to the DapA family.</text>
</comment>
<dbReference type="Pfam" id="PF00701">
    <property type="entry name" value="DHDPS"/>
    <property type="match status" value="1"/>
</dbReference>
<evidence type="ECO:0000256" key="16">
    <source>
        <dbReference type="PIRSR" id="PIRSR001365-3"/>
    </source>
</evidence>
<evidence type="ECO:0000256" key="13">
    <source>
        <dbReference type="PIRNR" id="PIRNR001365"/>
    </source>
</evidence>
<dbReference type="GO" id="GO:0008840">
    <property type="term" value="F:4-hydroxy-tetrahydrodipicolinate synthase activity"/>
    <property type="evidence" value="ECO:0007669"/>
    <property type="project" value="UniProtKB-UniRule"/>
</dbReference>
<feature type="active site" description="Proton donor/acceptor" evidence="12 14">
    <location>
        <position position="133"/>
    </location>
</feature>
<evidence type="ECO:0000256" key="7">
    <source>
        <dbReference type="ARBA" id="ARBA00022915"/>
    </source>
</evidence>
<dbReference type="InterPro" id="IPR005263">
    <property type="entry name" value="DapA"/>
</dbReference>
<evidence type="ECO:0000256" key="8">
    <source>
        <dbReference type="ARBA" id="ARBA00023154"/>
    </source>
</evidence>
<feature type="site" description="L-lysine inhibitor binding" evidence="16">
    <location>
        <position position="80"/>
    </location>
</feature>
<dbReference type="PRINTS" id="PR00146">
    <property type="entry name" value="DHPICSNTHASE"/>
</dbReference>
<dbReference type="HAMAP" id="MF_00418">
    <property type="entry name" value="DapA"/>
    <property type="match status" value="1"/>
</dbReference>
<dbReference type="NCBIfam" id="TIGR00674">
    <property type="entry name" value="dapA"/>
    <property type="match status" value="1"/>
</dbReference>
<feature type="site" description="L-lysine inhibitor binding" evidence="16">
    <location>
        <position position="106"/>
    </location>
</feature>
<dbReference type="PANTHER" id="PTHR12128">
    <property type="entry name" value="DIHYDRODIPICOLINATE SYNTHASE"/>
    <property type="match status" value="1"/>
</dbReference>
<dbReference type="AlphaFoldDB" id="A0A932HX45"/>
<evidence type="ECO:0000256" key="2">
    <source>
        <dbReference type="ARBA" id="ARBA00005120"/>
    </source>
</evidence>
<comment type="subcellular location">
    <subcellularLocation>
        <location evidence="12">Cytoplasm</location>
    </subcellularLocation>
</comment>
<protein>
    <recommendedName>
        <fullName evidence="4 12">4-hydroxy-tetrahydrodipicolinate synthase</fullName>
        <shortName evidence="12">HTPA synthase</shortName>
        <ecNumber evidence="4 12">4.3.3.7</ecNumber>
    </recommendedName>
</protein>
<evidence type="ECO:0000256" key="1">
    <source>
        <dbReference type="ARBA" id="ARBA00003294"/>
    </source>
</evidence>
<dbReference type="Proteomes" id="UP000782312">
    <property type="component" value="Unassembled WGS sequence"/>
</dbReference>
<feature type="site" description="Part of a proton relay during catalysis" evidence="12 16">
    <location>
        <position position="44"/>
    </location>
</feature>
<evidence type="ECO:0000256" key="9">
    <source>
        <dbReference type="ARBA" id="ARBA00023239"/>
    </source>
</evidence>
<keyword evidence="6 12" id="KW-0028">Amino-acid biosynthesis</keyword>
<feature type="active site" description="Schiff-base intermediate with substrate" evidence="12 14">
    <location>
        <position position="161"/>
    </location>
</feature>
<dbReference type="EMBL" id="JACPUR010000017">
    <property type="protein sequence ID" value="MBI3127319.1"/>
    <property type="molecule type" value="Genomic_DNA"/>
</dbReference>
<gene>
    <name evidence="12" type="primary">dapA</name>
    <name evidence="17" type="ORF">HYZ11_06920</name>
</gene>
<proteinExistence type="inferred from homology"/>
<dbReference type="SMART" id="SM01130">
    <property type="entry name" value="DHDPS"/>
    <property type="match status" value="1"/>
</dbReference>
<dbReference type="PROSITE" id="PS00665">
    <property type="entry name" value="DHDPS_1"/>
    <property type="match status" value="1"/>
</dbReference>
<evidence type="ECO:0000256" key="4">
    <source>
        <dbReference type="ARBA" id="ARBA00012086"/>
    </source>
</evidence>
<comment type="caution">
    <text evidence="17">The sequence shown here is derived from an EMBL/GenBank/DDBJ whole genome shotgun (WGS) entry which is preliminary data.</text>
</comment>
<comment type="catalytic activity">
    <reaction evidence="11 12">
        <text>L-aspartate 4-semialdehyde + pyruvate = (2S,4S)-4-hydroxy-2,3,4,5-tetrahydrodipicolinate + H2O + H(+)</text>
        <dbReference type="Rhea" id="RHEA:34171"/>
        <dbReference type="ChEBI" id="CHEBI:15361"/>
        <dbReference type="ChEBI" id="CHEBI:15377"/>
        <dbReference type="ChEBI" id="CHEBI:15378"/>
        <dbReference type="ChEBI" id="CHEBI:67139"/>
        <dbReference type="ChEBI" id="CHEBI:537519"/>
        <dbReference type="EC" id="4.3.3.7"/>
    </reaction>
</comment>
<evidence type="ECO:0000256" key="6">
    <source>
        <dbReference type="ARBA" id="ARBA00022605"/>
    </source>
</evidence>
<evidence type="ECO:0000313" key="17">
    <source>
        <dbReference type="EMBL" id="MBI3127319.1"/>
    </source>
</evidence>
<comment type="pathway">
    <text evidence="2 12">Amino-acid biosynthesis; L-lysine biosynthesis via DAP pathway; (S)-tetrahydrodipicolinate from L-aspartate: step 3/4.</text>
</comment>
<dbReference type="InterPro" id="IPR020624">
    <property type="entry name" value="Schiff_base-form_aldolases_CS"/>
</dbReference>
<dbReference type="PIRSF" id="PIRSF001365">
    <property type="entry name" value="DHDPS"/>
    <property type="match status" value="1"/>
</dbReference>
<dbReference type="PANTHER" id="PTHR12128:SF66">
    <property type="entry name" value="4-HYDROXY-2-OXOGLUTARATE ALDOLASE, MITOCHONDRIAL"/>
    <property type="match status" value="1"/>
</dbReference>
<dbReference type="CDD" id="cd00950">
    <property type="entry name" value="DHDPS"/>
    <property type="match status" value="1"/>
</dbReference>
<evidence type="ECO:0000256" key="14">
    <source>
        <dbReference type="PIRSR" id="PIRSR001365-1"/>
    </source>
</evidence>
<dbReference type="GO" id="GO:0009089">
    <property type="term" value="P:lysine biosynthetic process via diaminopimelate"/>
    <property type="evidence" value="ECO:0007669"/>
    <property type="project" value="UniProtKB-UniRule"/>
</dbReference>
<evidence type="ECO:0000256" key="12">
    <source>
        <dbReference type="HAMAP-Rule" id="MF_00418"/>
    </source>
</evidence>
<keyword evidence="5 12" id="KW-0963">Cytoplasm</keyword>
<feature type="site" description="L-lysine inhibitor binding" evidence="16">
    <location>
        <position position="84"/>
    </location>
</feature>
<evidence type="ECO:0000313" key="18">
    <source>
        <dbReference type="Proteomes" id="UP000782312"/>
    </source>
</evidence>
<evidence type="ECO:0000256" key="3">
    <source>
        <dbReference type="ARBA" id="ARBA00007592"/>
    </source>
</evidence>
<keyword evidence="8 12" id="KW-0457">Lysine biosynthesis</keyword>
<comment type="function">
    <text evidence="1 12">Catalyzes the condensation of (S)-aspartate-beta-semialdehyde [(S)-ASA] and pyruvate to 4-hydroxy-tetrahydrodipicolinate (HTPA).</text>
</comment>
<dbReference type="GO" id="GO:0005829">
    <property type="term" value="C:cytosol"/>
    <property type="evidence" value="ECO:0007669"/>
    <property type="project" value="TreeGrafter"/>
</dbReference>
<comment type="subunit">
    <text evidence="12">Homotetramer; dimer of dimers.</text>
</comment>
<evidence type="ECO:0000256" key="11">
    <source>
        <dbReference type="ARBA" id="ARBA00047836"/>
    </source>
</evidence>
<evidence type="ECO:0000256" key="15">
    <source>
        <dbReference type="PIRSR" id="PIRSR001365-2"/>
    </source>
</evidence>
<dbReference type="InterPro" id="IPR013785">
    <property type="entry name" value="Aldolase_TIM"/>
</dbReference>
<dbReference type="EC" id="4.3.3.7" evidence="4 12"/>
<dbReference type="PROSITE" id="PS00666">
    <property type="entry name" value="DHDPS_2"/>
    <property type="match status" value="1"/>
</dbReference>
<keyword evidence="7 12" id="KW-0220">Diaminopimelate biosynthesis</keyword>
<sequence length="297" mass="32091">MRFRGSYVAMVTPFRNGQLDEAGIRSLVDFHLENGTHGIVACGTTGESATLSHEEHDRVIEIVIEQVAGRIPVIAGSGSNSTAEAVRRTRFAEKAGADGALLVAPYYNKPTQEGLYQHFKAIAESADIPIVLYNVPGRTVISIQADTIARLAEIPNIVGVKEATGNISNTCEIISKVPKDFIVLSGDDFVTLPMMAMGAVGTISVTANVAPADVAEMCQAQLDGDRARALRLHYKMWELNQMMFVETNPIPAKATLAMMGRLKLEYRLPLCPPSAANMKKLEAFAKSYGLIPETVTV</sequence>